<keyword evidence="4" id="KW-0238">DNA-binding</keyword>
<gene>
    <name evidence="7" type="primary">gabR</name>
    <name evidence="7" type="ORF">ERS852381_01538</name>
</gene>
<evidence type="ECO:0000256" key="1">
    <source>
        <dbReference type="ARBA" id="ARBA00005384"/>
    </source>
</evidence>
<evidence type="ECO:0000313" key="7">
    <source>
        <dbReference type="EMBL" id="CUO42280.1"/>
    </source>
</evidence>
<comment type="similarity">
    <text evidence="1">In the C-terminal section; belongs to the class-I pyridoxal-phosphate-dependent aminotransferase family.</text>
</comment>
<dbReference type="InterPro" id="IPR036390">
    <property type="entry name" value="WH_DNA-bd_sf"/>
</dbReference>
<dbReference type="EMBL" id="CYYP01000014">
    <property type="protein sequence ID" value="CUO42280.1"/>
    <property type="molecule type" value="Genomic_DNA"/>
</dbReference>
<dbReference type="InterPro" id="IPR004839">
    <property type="entry name" value="Aminotransferase_I/II_large"/>
</dbReference>
<keyword evidence="2" id="KW-0663">Pyridoxal phosphate</keyword>
<accession>A0A174F1V5</accession>
<evidence type="ECO:0000259" key="6">
    <source>
        <dbReference type="PROSITE" id="PS50949"/>
    </source>
</evidence>
<dbReference type="CDD" id="cd00609">
    <property type="entry name" value="AAT_like"/>
    <property type="match status" value="1"/>
</dbReference>
<feature type="domain" description="HTH gntR-type" evidence="6">
    <location>
        <begin position="12"/>
        <end position="80"/>
    </location>
</feature>
<keyword evidence="3" id="KW-0805">Transcription regulation</keyword>
<dbReference type="RefSeq" id="WP_055287103.1">
    <property type="nucleotide sequence ID" value="NZ_CYYP01000014.1"/>
</dbReference>
<dbReference type="Gene3D" id="1.10.10.10">
    <property type="entry name" value="Winged helix-like DNA-binding domain superfamily/Winged helix DNA-binding domain"/>
    <property type="match status" value="1"/>
</dbReference>
<dbReference type="InterPro" id="IPR015421">
    <property type="entry name" value="PyrdxlP-dep_Trfase_major"/>
</dbReference>
<dbReference type="SMART" id="SM00345">
    <property type="entry name" value="HTH_GNTR"/>
    <property type="match status" value="1"/>
</dbReference>
<dbReference type="Gene3D" id="3.40.640.10">
    <property type="entry name" value="Type I PLP-dependent aspartate aminotransferase-like (Major domain)"/>
    <property type="match status" value="1"/>
</dbReference>
<dbReference type="PANTHER" id="PTHR46577">
    <property type="entry name" value="HTH-TYPE TRANSCRIPTIONAL REGULATORY PROTEIN GABR"/>
    <property type="match status" value="1"/>
</dbReference>
<reference evidence="7 8" key="1">
    <citation type="submission" date="2015-09" db="EMBL/GenBank/DDBJ databases">
        <authorList>
            <consortium name="Pathogen Informatics"/>
        </authorList>
    </citation>
    <scope>NUCLEOTIDE SEQUENCE [LARGE SCALE GENOMIC DNA]</scope>
    <source>
        <strain evidence="7 8">2789STDY5608823</strain>
    </source>
</reference>
<protein>
    <submittedName>
        <fullName evidence="7">HTH-type transcriptional regulatory protein gabR</fullName>
    </submittedName>
</protein>
<dbReference type="GO" id="GO:0030170">
    <property type="term" value="F:pyridoxal phosphate binding"/>
    <property type="evidence" value="ECO:0007669"/>
    <property type="project" value="InterPro"/>
</dbReference>
<evidence type="ECO:0000256" key="2">
    <source>
        <dbReference type="ARBA" id="ARBA00022898"/>
    </source>
</evidence>
<evidence type="ECO:0000256" key="5">
    <source>
        <dbReference type="ARBA" id="ARBA00023163"/>
    </source>
</evidence>
<evidence type="ECO:0000256" key="3">
    <source>
        <dbReference type="ARBA" id="ARBA00023015"/>
    </source>
</evidence>
<dbReference type="PANTHER" id="PTHR46577:SF1">
    <property type="entry name" value="HTH-TYPE TRANSCRIPTIONAL REGULATORY PROTEIN GABR"/>
    <property type="match status" value="1"/>
</dbReference>
<dbReference type="Pfam" id="PF00392">
    <property type="entry name" value="GntR"/>
    <property type="match status" value="1"/>
</dbReference>
<organism evidence="7 8">
    <name type="scientific">Collinsella aerofaciens</name>
    <dbReference type="NCBI Taxonomy" id="74426"/>
    <lineage>
        <taxon>Bacteria</taxon>
        <taxon>Bacillati</taxon>
        <taxon>Actinomycetota</taxon>
        <taxon>Coriobacteriia</taxon>
        <taxon>Coriobacteriales</taxon>
        <taxon>Coriobacteriaceae</taxon>
        <taxon>Collinsella</taxon>
    </lineage>
</organism>
<dbReference type="AlphaFoldDB" id="A0A174F1V5"/>
<dbReference type="PROSITE" id="PS50949">
    <property type="entry name" value="HTH_GNTR"/>
    <property type="match status" value="1"/>
</dbReference>
<dbReference type="GO" id="GO:0003700">
    <property type="term" value="F:DNA-binding transcription factor activity"/>
    <property type="evidence" value="ECO:0007669"/>
    <property type="project" value="InterPro"/>
</dbReference>
<keyword evidence="5" id="KW-0804">Transcription</keyword>
<dbReference type="Pfam" id="PF00155">
    <property type="entry name" value="Aminotran_1_2"/>
    <property type="match status" value="1"/>
</dbReference>
<dbReference type="InterPro" id="IPR051446">
    <property type="entry name" value="HTH_trans_reg/aminotransferase"/>
</dbReference>
<dbReference type="Proteomes" id="UP000095468">
    <property type="component" value="Unassembled WGS sequence"/>
</dbReference>
<dbReference type="SUPFAM" id="SSF53383">
    <property type="entry name" value="PLP-dependent transferases"/>
    <property type="match status" value="1"/>
</dbReference>
<sequence length="479" mass="52533">MLDYNLEKRGEASLYEYVYQQIRDDIVAGRIVAGEHLPSKRAFASHLGISVITIENAYSQLLAEGYICSMPRRGYYACKLPDAPVLPLASQGIDRDTVSVGLSAHDVNGQVELFDALSPSALEAARLWQSALRATLASEDEREIFSPAPAQGTARLRRAIAHHLRGTRGMNVDPNNIVIGAGAQLLDTMLVQLLGADKVYAVEDPGYLRLTRIYQAMGCKVRHIPLDDEGVDLSTLQKSGTDVLHLMPSHQYPTGLVTSIARRYALLSWAAERPGRYLIEDDFDCEFRLAGKPIPALASIDAAQSVIYTNTFSKSLSSALRLAYMVLPDELMERFRRNLGFYASSVSSVDQVALARLLESGDYERHVNRVRVRAREARDGLMALVRKVFPAGEVSIEHADAGLYCIVVAERGAGGSSFVRALTRSSIPFVDISDCYWCADGASVPENSSQILVQYDDLSPKALNTLESQLMGALCNLSE</sequence>
<dbReference type="InterPro" id="IPR036388">
    <property type="entry name" value="WH-like_DNA-bd_sf"/>
</dbReference>
<evidence type="ECO:0000313" key="8">
    <source>
        <dbReference type="Proteomes" id="UP000095468"/>
    </source>
</evidence>
<dbReference type="SUPFAM" id="SSF46785">
    <property type="entry name" value="Winged helix' DNA-binding domain"/>
    <property type="match status" value="1"/>
</dbReference>
<evidence type="ECO:0000256" key="4">
    <source>
        <dbReference type="ARBA" id="ARBA00023125"/>
    </source>
</evidence>
<dbReference type="InterPro" id="IPR000524">
    <property type="entry name" value="Tscrpt_reg_HTH_GntR"/>
</dbReference>
<dbReference type="InterPro" id="IPR015424">
    <property type="entry name" value="PyrdxlP-dep_Trfase"/>
</dbReference>
<name>A0A174F1V5_9ACTN</name>
<dbReference type="GO" id="GO:0003677">
    <property type="term" value="F:DNA binding"/>
    <property type="evidence" value="ECO:0007669"/>
    <property type="project" value="UniProtKB-KW"/>
</dbReference>
<dbReference type="CDD" id="cd07377">
    <property type="entry name" value="WHTH_GntR"/>
    <property type="match status" value="1"/>
</dbReference>
<proteinExistence type="inferred from homology"/>